<accession>A0A1G9Q6A1</accession>
<comment type="catalytic activity">
    <reaction evidence="1">
        <text>L-aspartate = fumarate + NH4(+)</text>
        <dbReference type="Rhea" id="RHEA:16601"/>
        <dbReference type="ChEBI" id="CHEBI:28938"/>
        <dbReference type="ChEBI" id="CHEBI:29806"/>
        <dbReference type="ChEBI" id="CHEBI:29991"/>
        <dbReference type="EC" id="4.3.1.1"/>
    </reaction>
</comment>
<evidence type="ECO:0000256" key="2">
    <source>
        <dbReference type="ARBA" id="ARBA00012992"/>
    </source>
</evidence>
<dbReference type="InterPro" id="IPR000362">
    <property type="entry name" value="Fumarate_lyase_fam"/>
</dbReference>
<dbReference type="Proteomes" id="UP000214880">
    <property type="component" value="Unassembled WGS sequence"/>
</dbReference>
<dbReference type="InterPro" id="IPR022761">
    <property type="entry name" value="Fumarate_lyase_N"/>
</dbReference>
<dbReference type="Pfam" id="PF00206">
    <property type="entry name" value="Lyase_1"/>
    <property type="match status" value="1"/>
</dbReference>
<gene>
    <name evidence="6" type="ORF">SAMN04488502_10239</name>
</gene>
<dbReference type="GO" id="GO:0006531">
    <property type="term" value="P:aspartate metabolic process"/>
    <property type="evidence" value="ECO:0007669"/>
    <property type="project" value="TreeGrafter"/>
</dbReference>
<evidence type="ECO:0000256" key="1">
    <source>
        <dbReference type="ARBA" id="ARBA00001494"/>
    </source>
</evidence>
<dbReference type="PANTHER" id="PTHR42696:SF2">
    <property type="entry name" value="ASPARTATE AMMONIA-LYASE"/>
    <property type="match status" value="1"/>
</dbReference>
<dbReference type="EC" id="4.3.1.1" evidence="2"/>
<dbReference type="GO" id="GO:0008797">
    <property type="term" value="F:aspartate ammonia-lyase activity"/>
    <property type="evidence" value="ECO:0007669"/>
    <property type="project" value="UniProtKB-EC"/>
</dbReference>
<dbReference type="InterPro" id="IPR020557">
    <property type="entry name" value="Fumarate_lyase_CS"/>
</dbReference>
<dbReference type="CDD" id="cd01357">
    <property type="entry name" value="Aspartase"/>
    <property type="match status" value="1"/>
</dbReference>
<evidence type="ECO:0000259" key="4">
    <source>
        <dbReference type="Pfam" id="PF00206"/>
    </source>
</evidence>
<evidence type="ECO:0000256" key="3">
    <source>
        <dbReference type="ARBA" id="ARBA00023239"/>
    </source>
</evidence>
<dbReference type="PRINTS" id="PR00145">
    <property type="entry name" value="ARGSUCLYASE"/>
</dbReference>
<dbReference type="RefSeq" id="WP_092070072.1">
    <property type="nucleotide sequence ID" value="NZ_FNHB01000002.1"/>
</dbReference>
<dbReference type="PROSITE" id="PS00163">
    <property type="entry name" value="FUMARATE_LYASES"/>
    <property type="match status" value="1"/>
</dbReference>
<dbReference type="STRING" id="146817.SAMN04488502_10239"/>
<proteinExistence type="predicted"/>
<keyword evidence="3 6" id="KW-0456">Lyase</keyword>
<dbReference type="OrthoDB" id="9802809at2"/>
<keyword evidence="7" id="KW-1185">Reference proteome</keyword>
<reference evidence="6 7" key="1">
    <citation type="submission" date="2016-10" db="EMBL/GenBank/DDBJ databases">
        <authorList>
            <person name="de Groot N.N."/>
        </authorList>
    </citation>
    <scope>NUCLEOTIDE SEQUENCE [LARGE SCALE GENOMIC DNA]</scope>
    <source>
        <strain evidence="6 7">DSM 1736</strain>
    </source>
</reference>
<evidence type="ECO:0000313" key="6">
    <source>
        <dbReference type="EMBL" id="SDM05875.1"/>
    </source>
</evidence>
<dbReference type="InterPro" id="IPR008948">
    <property type="entry name" value="L-Aspartase-like"/>
</dbReference>
<name>A0A1G9Q6A1_9FIRM</name>
<dbReference type="NCBIfam" id="NF008909">
    <property type="entry name" value="PRK12273.1"/>
    <property type="match status" value="1"/>
</dbReference>
<dbReference type="FunFam" id="1.20.200.10:FF:000001">
    <property type="entry name" value="Fumarate hydratase, mitochondrial"/>
    <property type="match status" value="1"/>
</dbReference>
<feature type="domain" description="Fumarate lyase N-terminal" evidence="4">
    <location>
        <begin position="9"/>
        <end position="338"/>
    </location>
</feature>
<dbReference type="AlphaFoldDB" id="A0A1G9Q6A1"/>
<dbReference type="EMBL" id="FNHB01000002">
    <property type="protein sequence ID" value="SDM05875.1"/>
    <property type="molecule type" value="Genomic_DNA"/>
</dbReference>
<dbReference type="SUPFAM" id="SSF48557">
    <property type="entry name" value="L-aspartase-like"/>
    <property type="match status" value="1"/>
</dbReference>
<dbReference type="PANTHER" id="PTHR42696">
    <property type="entry name" value="ASPARTATE AMMONIA-LYASE"/>
    <property type="match status" value="1"/>
</dbReference>
<feature type="domain" description="Fumarase C C-terminal" evidence="5">
    <location>
        <begin position="404"/>
        <end position="457"/>
    </location>
</feature>
<evidence type="ECO:0000313" key="7">
    <source>
        <dbReference type="Proteomes" id="UP000214880"/>
    </source>
</evidence>
<dbReference type="Gene3D" id="1.10.40.30">
    <property type="entry name" value="Fumarase/aspartase (C-terminal domain)"/>
    <property type="match status" value="1"/>
</dbReference>
<dbReference type="PRINTS" id="PR00149">
    <property type="entry name" value="FUMRATELYASE"/>
</dbReference>
<dbReference type="FunFam" id="1.10.275.10:FF:000001">
    <property type="entry name" value="Fumarate hydratase, mitochondrial"/>
    <property type="match status" value="1"/>
</dbReference>
<dbReference type="Pfam" id="PF10415">
    <property type="entry name" value="FumaraseC_C"/>
    <property type="match status" value="1"/>
</dbReference>
<dbReference type="GO" id="GO:0005829">
    <property type="term" value="C:cytosol"/>
    <property type="evidence" value="ECO:0007669"/>
    <property type="project" value="TreeGrafter"/>
</dbReference>
<protein>
    <recommendedName>
        <fullName evidence="2">aspartate ammonia-lyase</fullName>
        <ecNumber evidence="2">4.3.1.1</ecNumber>
    </recommendedName>
</protein>
<dbReference type="Gene3D" id="1.20.200.10">
    <property type="entry name" value="Fumarase/aspartase (Central domain)"/>
    <property type="match status" value="1"/>
</dbReference>
<dbReference type="InterPro" id="IPR024083">
    <property type="entry name" value="Fumarase/histidase_N"/>
</dbReference>
<sequence length="476" mass="51257">MRYEHDFLGEMSLPDNVYYGVQTLRAMENFKITRQKLDPVFIQALAMVKKAAAKANIATGRLDKTVGRTIVAAADEVIDGKLHDQFCVDPIQGGAGTSFNMNMNEVLANRALELIGDVKGNYERISPNNHVNMAQSTNDAFPTAVKVCAIRKGGLLITALSNLSAALDKKSREFNSILKMGRTHLQDAVPITLGQEFAAYAASVRRGAGRIDHALLSLRKVNMGATAVGTGLNAEPEYIREVVKQLSQIAGAPLTTAENLVDATNSTDAFADISGAMKITALSLIKIANDFRLMASGPRCGINELLLPARQPGSSIMPGKVNPVIPEVLNQTCYQVIGNDLAVTLGVENGQFELNVMEPVMAFNIFNSMTYLTNAVDTFNKLCVQNVQANTAQCQDWLEGSVGIVTALLPHIGYENASLIAKEAYNTGKPVRQIILSQGLLTKEDLDVILSPEEMTQPGIAGKSLLQEKGPLAQLA</sequence>
<organism evidence="6 7">
    <name type="scientific">Dendrosporobacter quercicolus</name>
    <dbReference type="NCBI Taxonomy" id="146817"/>
    <lineage>
        <taxon>Bacteria</taxon>
        <taxon>Bacillati</taxon>
        <taxon>Bacillota</taxon>
        <taxon>Negativicutes</taxon>
        <taxon>Selenomonadales</taxon>
        <taxon>Sporomusaceae</taxon>
        <taxon>Dendrosporobacter</taxon>
    </lineage>
</organism>
<dbReference type="FunFam" id="1.10.40.30:FF:000002">
    <property type="entry name" value="Fumarate hydratase class II"/>
    <property type="match status" value="1"/>
</dbReference>
<evidence type="ECO:0000259" key="5">
    <source>
        <dbReference type="Pfam" id="PF10415"/>
    </source>
</evidence>
<dbReference type="GO" id="GO:0006099">
    <property type="term" value="P:tricarboxylic acid cycle"/>
    <property type="evidence" value="ECO:0007669"/>
    <property type="project" value="InterPro"/>
</dbReference>
<dbReference type="InterPro" id="IPR051546">
    <property type="entry name" value="Aspartate_Ammonia-Lyase"/>
</dbReference>
<dbReference type="InterPro" id="IPR018951">
    <property type="entry name" value="Fumarase_C_C"/>
</dbReference>
<dbReference type="Gene3D" id="1.10.275.10">
    <property type="entry name" value="Fumarase/aspartase (N-terminal domain)"/>
    <property type="match status" value="1"/>
</dbReference>